<dbReference type="InterPro" id="IPR003501">
    <property type="entry name" value="PTS_EIIB_2/3"/>
</dbReference>
<keyword evidence="16" id="KW-1185">Reference proteome</keyword>
<dbReference type="SUPFAM" id="SSF63520">
    <property type="entry name" value="PTS-regulatory domain, PRD"/>
    <property type="match status" value="1"/>
</dbReference>
<gene>
    <name evidence="15" type="ORF">JOC83_001224</name>
</gene>
<evidence type="ECO:0000313" key="16">
    <source>
        <dbReference type="Proteomes" id="UP000809829"/>
    </source>
</evidence>
<evidence type="ECO:0000256" key="1">
    <source>
        <dbReference type="ARBA" id="ARBA00004496"/>
    </source>
</evidence>
<keyword evidence="3" id="KW-0963">Cytoplasm</keyword>
<evidence type="ECO:0000259" key="13">
    <source>
        <dbReference type="PROSITE" id="PS51099"/>
    </source>
</evidence>
<evidence type="ECO:0000259" key="12">
    <source>
        <dbReference type="PROSITE" id="PS51094"/>
    </source>
</evidence>
<accession>A0ABS2QSF6</accession>
<feature type="domain" description="PRD" evidence="14">
    <location>
        <begin position="289"/>
        <end position="396"/>
    </location>
</feature>
<dbReference type="Pfam" id="PF02302">
    <property type="entry name" value="PTS_IIB"/>
    <property type="match status" value="1"/>
</dbReference>
<evidence type="ECO:0000256" key="6">
    <source>
        <dbReference type="ARBA" id="ARBA00022683"/>
    </source>
</evidence>
<dbReference type="Gene3D" id="1.10.1790.10">
    <property type="entry name" value="PRD domain"/>
    <property type="match status" value="1"/>
</dbReference>
<evidence type="ECO:0000256" key="8">
    <source>
        <dbReference type="ARBA" id="ARBA00023159"/>
    </source>
</evidence>
<reference evidence="15 16" key="1">
    <citation type="submission" date="2021-01" db="EMBL/GenBank/DDBJ databases">
        <title>Genomic Encyclopedia of Type Strains, Phase IV (KMG-IV): sequencing the most valuable type-strain genomes for metagenomic binning, comparative biology and taxonomic classification.</title>
        <authorList>
            <person name="Goeker M."/>
        </authorList>
    </citation>
    <scope>NUCLEOTIDE SEQUENCE [LARGE SCALE GENOMIC DNA]</scope>
    <source>
        <strain evidence="15 16">DSM 104297</strain>
    </source>
</reference>
<dbReference type="Gene3D" id="1.10.10.10">
    <property type="entry name" value="Winged helix-like DNA-binding domain superfamily/Winged helix DNA-binding domain"/>
    <property type="match status" value="1"/>
</dbReference>
<dbReference type="InterPro" id="IPR036095">
    <property type="entry name" value="PTS_EIIB-like_sf"/>
</dbReference>
<dbReference type="InterPro" id="IPR002178">
    <property type="entry name" value="PTS_EIIA_type-2_dom"/>
</dbReference>
<dbReference type="Pfam" id="PF00874">
    <property type="entry name" value="PRD"/>
    <property type="match status" value="1"/>
</dbReference>
<dbReference type="EMBL" id="JAFBFC010000002">
    <property type="protein sequence ID" value="MBM7702390.1"/>
    <property type="molecule type" value="Genomic_DNA"/>
</dbReference>
<evidence type="ECO:0000256" key="4">
    <source>
        <dbReference type="ARBA" id="ARBA00022553"/>
    </source>
</evidence>
<evidence type="ECO:0000256" key="7">
    <source>
        <dbReference type="ARBA" id="ARBA00022777"/>
    </source>
</evidence>
<evidence type="ECO:0000313" key="15">
    <source>
        <dbReference type="EMBL" id="MBM7702390.1"/>
    </source>
</evidence>
<dbReference type="SUPFAM" id="SSF55804">
    <property type="entry name" value="Phoshotransferase/anion transport protein"/>
    <property type="match status" value="1"/>
</dbReference>
<evidence type="ECO:0000256" key="9">
    <source>
        <dbReference type="ARBA" id="ARBA00037387"/>
    </source>
</evidence>
<dbReference type="Gene3D" id="3.40.930.10">
    <property type="entry name" value="Mannitol-specific EII, Chain A"/>
    <property type="match status" value="1"/>
</dbReference>
<dbReference type="Pfam" id="PF00359">
    <property type="entry name" value="PTS_EIIA_2"/>
    <property type="match status" value="1"/>
</dbReference>
<dbReference type="Pfam" id="PF05043">
    <property type="entry name" value="Mga"/>
    <property type="match status" value="1"/>
</dbReference>
<keyword evidence="2" id="KW-0813">Transport</keyword>
<proteinExistence type="predicted"/>
<dbReference type="InterPro" id="IPR007737">
    <property type="entry name" value="Mga_HTH"/>
</dbReference>
<evidence type="ECO:0000256" key="10">
    <source>
        <dbReference type="ARBA" id="ARBA00041175"/>
    </source>
</evidence>
<dbReference type="Proteomes" id="UP000809829">
    <property type="component" value="Unassembled WGS sequence"/>
</dbReference>
<dbReference type="PROSITE" id="PS51372">
    <property type="entry name" value="PRD_2"/>
    <property type="match status" value="1"/>
</dbReference>
<dbReference type="PROSITE" id="PS51094">
    <property type="entry name" value="PTS_EIIA_TYPE_2"/>
    <property type="match status" value="1"/>
</dbReference>
<dbReference type="CDD" id="cd00211">
    <property type="entry name" value="PTS_IIA_fru"/>
    <property type="match status" value="1"/>
</dbReference>
<feature type="domain" description="PTS EIIB type-2" evidence="13">
    <location>
        <begin position="401"/>
        <end position="489"/>
    </location>
</feature>
<dbReference type="PANTHER" id="PTHR36203">
    <property type="entry name" value="ASCORBATE-SPECIFIC PTS SYSTEM EIIA COMPONENT"/>
    <property type="match status" value="1"/>
</dbReference>
<dbReference type="InterPro" id="IPR011608">
    <property type="entry name" value="PRD"/>
</dbReference>
<evidence type="ECO:0000256" key="2">
    <source>
        <dbReference type="ARBA" id="ARBA00022448"/>
    </source>
</evidence>
<protein>
    <recommendedName>
        <fullName evidence="10">Ascorbate-specific PTS system EIIA component</fullName>
    </recommendedName>
    <alternativeName>
        <fullName evidence="11">Ascorbate-specific phosphotransferase enzyme IIA component</fullName>
    </alternativeName>
</protein>
<dbReference type="SUPFAM" id="SSF52794">
    <property type="entry name" value="PTS system IIB component-like"/>
    <property type="match status" value="1"/>
</dbReference>
<evidence type="ECO:0000256" key="3">
    <source>
        <dbReference type="ARBA" id="ARBA00022490"/>
    </source>
</evidence>
<evidence type="ECO:0000256" key="5">
    <source>
        <dbReference type="ARBA" id="ARBA00022679"/>
    </source>
</evidence>
<keyword evidence="5" id="KW-0808">Transferase</keyword>
<dbReference type="Gene3D" id="3.40.50.2300">
    <property type="match status" value="1"/>
</dbReference>
<keyword evidence="6" id="KW-0598">Phosphotransferase system</keyword>
<dbReference type="InterPro" id="IPR036388">
    <property type="entry name" value="WH-like_DNA-bd_sf"/>
</dbReference>
<keyword evidence="8" id="KW-0010">Activator</keyword>
<evidence type="ECO:0000259" key="14">
    <source>
        <dbReference type="PROSITE" id="PS51372"/>
    </source>
</evidence>
<dbReference type="PANTHER" id="PTHR36203:SF1">
    <property type="entry name" value="ASCORBATE-SPECIFIC PTS SYSTEM EIIA COMPONENT"/>
    <property type="match status" value="1"/>
</dbReference>
<dbReference type="CDD" id="cd05568">
    <property type="entry name" value="PTS_IIB_bgl_like"/>
    <property type="match status" value="1"/>
</dbReference>
<dbReference type="InterPro" id="IPR036634">
    <property type="entry name" value="PRD_sf"/>
</dbReference>
<dbReference type="PROSITE" id="PS51099">
    <property type="entry name" value="PTS_EIIB_TYPE_2"/>
    <property type="match status" value="1"/>
</dbReference>
<sequence length="689" mass="80257">MITEERPAILLHHLLSVKGPTMNQLVVETKLTKRQISYDLEKINHWLKQHHMPPIQYKRVQMITVPPDSEEYIRKQQQQQLQNESQFVLTEKERMIAIYLFLFVRQESISLAHLIQLLQVSKSTVISDVKKANELLTPFVVKIDYTRHRGYHLKGTEFDKRVVVLEYVTQLLQKPYGEASIQYILKMAERENRLDQIDHTLATIKQECDVQFVEERLTQFSSFLLFYYYRQQEKKFVRFHSDEIAVLAQDPMRKVTERMMRLLEIEIVEEEVCYLIVQLLGLSLGNLSVQHDLLFKICERLVSDFETKACIMFEQKSDVIQTLYRHVKPAYFRMKYRIPISNPLLQEIKNEHKELYMIVEELLLPLESLLNITISEEEIGFITIHFGALLEKPKRMTPKKKRAIVVCPSGVSSSLMVKNQLDSLFSEVNVERTMSLHEFQNETLEDDVLIFSTVFLQTNALYFHVKPIMTPTEKSRLVNEVYQHLFGISHYNLSVPELIKVIKKHADVFDERGLKEALSKWTVHQKVDDSNRRKRPVLKELLTKETIQIVDEITDWEEAIQVAATPLMNNKAIESSYIEAMIHTIKTLGPYVIIGPEIAIPHARPENGVNQIGMSFLKLNKPVHFLGNDEHPVRLIICVAAIDNKTHLTALSQLTKLLSKKEHLQQLKEVNQVDEVIQLVDEYSALSTN</sequence>
<name>A0ABS2QSF6_9BACI</name>
<dbReference type="RefSeq" id="WP_205185309.1">
    <property type="nucleotide sequence ID" value="NZ_JAFBFC010000002.1"/>
</dbReference>
<feature type="domain" description="PTS EIIA type-2" evidence="12">
    <location>
        <begin position="540"/>
        <end position="683"/>
    </location>
</feature>
<keyword evidence="4" id="KW-0597">Phosphoprotein</keyword>
<dbReference type="InterPro" id="IPR051351">
    <property type="entry name" value="Ascorbate-PTS_EIIA_comp"/>
</dbReference>
<dbReference type="InterPro" id="IPR013011">
    <property type="entry name" value="PTS_EIIB_2"/>
</dbReference>
<comment type="caution">
    <text evidence="15">The sequence shown here is derived from an EMBL/GenBank/DDBJ whole genome shotgun (WGS) entry which is preliminary data.</text>
</comment>
<organism evidence="15 16">
    <name type="scientific">Priestia iocasae</name>
    <dbReference type="NCBI Taxonomy" id="2291674"/>
    <lineage>
        <taxon>Bacteria</taxon>
        <taxon>Bacillati</taxon>
        <taxon>Bacillota</taxon>
        <taxon>Bacilli</taxon>
        <taxon>Bacillales</taxon>
        <taxon>Bacillaceae</taxon>
        <taxon>Priestia</taxon>
    </lineage>
</organism>
<comment type="function">
    <text evidence="9">The phosphoenolpyruvate-dependent sugar phosphotransferase system (sugar PTS), a major carbohydrate active transport system, catalyzes the phosphorylation of incoming sugar substrates concomitantly with their translocation across the cell membrane. The enzyme II UlaABC PTS system is involved in ascorbate transport.</text>
</comment>
<keyword evidence="7" id="KW-0418">Kinase</keyword>
<evidence type="ECO:0000256" key="11">
    <source>
        <dbReference type="ARBA" id="ARBA00042072"/>
    </source>
</evidence>
<comment type="subcellular location">
    <subcellularLocation>
        <location evidence="1">Cytoplasm</location>
    </subcellularLocation>
</comment>
<dbReference type="InterPro" id="IPR016152">
    <property type="entry name" value="PTrfase/Anion_transptr"/>
</dbReference>